<feature type="region of interest" description="Disordered" evidence="1">
    <location>
        <begin position="62"/>
        <end position="157"/>
    </location>
</feature>
<dbReference type="OrthoDB" id="2424809at2759"/>
<name>A0A9P6MQ34_9FUNG</name>
<evidence type="ECO:0000313" key="3">
    <source>
        <dbReference type="Proteomes" id="UP000703661"/>
    </source>
</evidence>
<protein>
    <submittedName>
        <fullName evidence="2">Uncharacterized protein</fullName>
    </submittedName>
</protein>
<dbReference type="EMBL" id="JAAAID010001552">
    <property type="protein sequence ID" value="KAG0009573.1"/>
    <property type="molecule type" value="Genomic_DNA"/>
</dbReference>
<comment type="caution">
    <text evidence="2">The sequence shown here is derived from an EMBL/GenBank/DDBJ whole genome shotgun (WGS) entry which is preliminary data.</text>
</comment>
<sequence>MSLNHLSGSNVSMATLLLASIQELDASSRQKMSSCICGIPGLFGGDCSGGARKKKPEACDISELPTSHSSRELQSARQKQLCDDHHDSPDSEVQNETETSSRSFEMDVGSSSVAIDSSENPTLTEEDEGEKGEEGEGDDSEGEDGEEEDGDDEFLGMSKAQIIRRMKLEIEHRKFLEKERRERSRTILRPAGYLWTTSPRNEHDNRPSLSTYETMVVMNAATALHMKGRPTVTLDTADQTNGYIENDFSHTSCSYGMDRGQPTTTTLFPHIPLRPLPPTPCGYLRNKLSSTFFPARSRSDSQSDGGGPSHSSSASL</sequence>
<feature type="compositionally biased region" description="Polar residues" evidence="1">
    <location>
        <begin position="91"/>
        <end position="123"/>
    </location>
</feature>
<accession>A0A9P6MQ34</accession>
<gene>
    <name evidence="2" type="ORF">BGZ80_002261</name>
</gene>
<feature type="compositionally biased region" description="Basic and acidic residues" evidence="1">
    <location>
        <begin position="80"/>
        <end position="89"/>
    </location>
</feature>
<proteinExistence type="predicted"/>
<reference evidence="2" key="1">
    <citation type="journal article" date="2020" name="Fungal Divers.">
        <title>Resolving the Mortierellaceae phylogeny through synthesis of multi-gene phylogenetics and phylogenomics.</title>
        <authorList>
            <person name="Vandepol N."/>
            <person name="Liber J."/>
            <person name="Desiro A."/>
            <person name="Na H."/>
            <person name="Kennedy M."/>
            <person name="Barry K."/>
            <person name="Grigoriev I.V."/>
            <person name="Miller A.N."/>
            <person name="O'Donnell K."/>
            <person name="Stajich J.E."/>
            <person name="Bonito G."/>
        </authorList>
    </citation>
    <scope>NUCLEOTIDE SEQUENCE</scope>
    <source>
        <strain evidence="2">NRRL 2769</strain>
    </source>
</reference>
<feature type="region of interest" description="Disordered" evidence="1">
    <location>
        <begin position="294"/>
        <end position="316"/>
    </location>
</feature>
<dbReference type="AlphaFoldDB" id="A0A9P6MQ34"/>
<feature type="compositionally biased region" description="Polar residues" evidence="1">
    <location>
        <begin position="64"/>
        <end position="78"/>
    </location>
</feature>
<evidence type="ECO:0000256" key="1">
    <source>
        <dbReference type="SAM" id="MobiDB-lite"/>
    </source>
</evidence>
<organism evidence="2 3">
    <name type="scientific">Entomortierella chlamydospora</name>
    <dbReference type="NCBI Taxonomy" id="101097"/>
    <lineage>
        <taxon>Eukaryota</taxon>
        <taxon>Fungi</taxon>
        <taxon>Fungi incertae sedis</taxon>
        <taxon>Mucoromycota</taxon>
        <taxon>Mortierellomycotina</taxon>
        <taxon>Mortierellomycetes</taxon>
        <taxon>Mortierellales</taxon>
        <taxon>Mortierellaceae</taxon>
        <taxon>Entomortierella</taxon>
    </lineage>
</organism>
<evidence type="ECO:0000313" key="2">
    <source>
        <dbReference type="EMBL" id="KAG0009573.1"/>
    </source>
</evidence>
<feature type="compositionally biased region" description="Acidic residues" evidence="1">
    <location>
        <begin position="124"/>
        <end position="154"/>
    </location>
</feature>
<dbReference type="Proteomes" id="UP000703661">
    <property type="component" value="Unassembled WGS sequence"/>
</dbReference>
<keyword evidence="3" id="KW-1185">Reference proteome</keyword>